<dbReference type="EMBL" id="JTDY01002853">
    <property type="protein sequence ID" value="KOB70600.1"/>
    <property type="molecule type" value="Genomic_DNA"/>
</dbReference>
<feature type="compositionally biased region" description="Basic and acidic residues" evidence="1">
    <location>
        <begin position="110"/>
        <end position="122"/>
    </location>
</feature>
<sequence>MRSLSLHCMYKFLNSLGRDGMSLALNAGMVSTPRSDSPLRERDGVAEPQDQDSFIYTFLEEAIKNDKKKDNDSFLFNTRTQSHKSLQCEAPPRRDVYEEQHQLRRRSHERSREFDNPSRFRSNENLQKQRSREIINRQECYDKEALKYSSYEKEAPNYASKMDVNRRRHEEDRYREYPPEAVPTRTSIIYGGRPHDYRDYDRVDRRYEEDRRRYCEQKTSRSFDINRESFVDDRCKRTVRSDTKDKRYYKYCNKPREALERNIASKDFRRSIDRCDRNSIVSREDEYRDRDKYSERERDSGLSVADETSTVSGRSNYLKAVKQEITEQREAMDKMMNLWKELMRCFKGVPQPQAKENAAKVMPFSLNKETAETMRESAAAQLRLWRECMRRYETVARDVGDTDARLM</sequence>
<dbReference type="AlphaFoldDB" id="A0A0L7L5A0"/>
<feature type="compositionally biased region" description="Basic and acidic residues" evidence="1">
    <location>
        <begin position="286"/>
        <end position="300"/>
    </location>
</feature>
<keyword evidence="3" id="KW-1185">Reference proteome</keyword>
<dbReference type="Proteomes" id="UP000037510">
    <property type="component" value="Unassembled WGS sequence"/>
</dbReference>
<evidence type="ECO:0000313" key="2">
    <source>
        <dbReference type="EMBL" id="KOB70600.1"/>
    </source>
</evidence>
<reference evidence="2 3" key="1">
    <citation type="journal article" date="2015" name="Genome Biol. Evol.">
        <title>The genome of winter moth (Operophtera brumata) provides a genomic perspective on sexual dimorphism and phenology.</title>
        <authorList>
            <person name="Derks M.F."/>
            <person name="Smit S."/>
            <person name="Salis L."/>
            <person name="Schijlen E."/>
            <person name="Bossers A."/>
            <person name="Mateman C."/>
            <person name="Pijl A.S."/>
            <person name="de Ridder D."/>
            <person name="Groenen M.A."/>
            <person name="Visser M.E."/>
            <person name="Megens H.J."/>
        </authorList>
    </citation>
    <scope>NUCLEOTIDE SEQUENCE [LARGE SCALE GENOMIC DNA]</scope>
    <source>
        <strain evidence="2">WM2013NL</strain>
        <tissue evidence="2">Head and thorax</tissue>
    </source>
</reference>
<accession>A0A0L7L5A0</accession>
<feature type="non-terminal residue" evidence="2">
    <location>
        <position position="407"/>
    </location>
</feature>
<organism evidence="2 3">
    <name type="scientific">Operophtera brumata</name>
    <name type="common">Winter moth</name>
    <name type="synonym">Phalaena brumata</name>
    <dbReference type="NCBI Taxonomy" id="104452"/>
    <lineage>
        <taxon>Eukaryota</taxon>
        <taxon>Metazoa</taxon>
        <taxon>Ecdysozoa</taxon>
        <taxon>Arthropoda</taxon>
        <taxon>Hexapoda</taxon>
        <taxon>Insecta</taxon>
        <taxon>Pterygota</taxon>
        <taxon>Neoptera</taxon>
        <taxon>Endopterygota</taxon>
        <taxon>Lepidoptera</taxon>
        <taxon>Glossata</taxon>
        <taxon>Ditrysia</taxon>
        <taxon>Geometroidea</taxon>
        <taxon>Geometridae</taxon>
        <taxon>Larentiinae</taxon>
        <taxon>Operophtera</taxon>
    </lineage>
</organism>
<comment type="caution">
    <text evidence="2">The sequence shown here is derived from an EMBL/GenBank/DDBJ whole genome shotgun (WGS) entry which is preliminary data.</text>
</comment>
<evidence type="ECO:0000313" key="3">
    <source>
        <dbReference type="Proteomes" id="UP000037510"/>
    </source>
</evidence>
<name>A0A0L7L5A0_OPEBR</name>
<feature type="region of interest" description="Disordered" evidence="1">
    <location>
        <begin position="286"/>
        <end position="308"/>
    </location>
</feature>
<protein>
    <submittedName>
        <fullName evidence="2">Uncharacterized protein</fullName>
    </submittedName>
</protein>
<gene>
    <name evidence="2" type="ORF">OBRU01_11970</name>
</gene>
<proteinExistence type="predicted"/>
<evidence type="ECO:0000256" key="1">
    <source>
        <dbReference type="SAM" id="MobiDB-lite"/>
    </source>
</evidence>
<feature type="region of interest" description="Disordered" evidence="1">
    <location>
        <begin position="102"/>
        <end position="131"/>
    </location>
</feature>